<gene>
    <name evidence="2" type="ordered locus">Amir_0564</name>
</gene>
<sequence length="48" mass="5207">MDGDPPLSTDQLFSHLESHDAHFPVPASAEPSYEDLFHEPPATIDASS</sequence>
<organism evidence="2 3">
    <name type="scientific">Actinosynnema mirum (strain ATCC 29888 / DSM 43827 / JCM 3225 / NBRC 14064 / NCIMB 13271 / NRRL B-12336 / IMRU 3971 / 101)</name>
    <dbReference type="NCBI Taxonomy" id="446462"/>
    <lineage>
        <taxon>Bacteria</taxon>
        <taxon>Bacillati</taxon>
        <taxon>Actinomycetota</taxon>
        <taxon>Actinomycetes</taxon>
        <taxon>Pseudonocardiales</taxon>
        <taxon>Pseudonocardiaceae</taxon>
        <taxon>Actinosynnema</taxon>
    </lineage>
</organism>
<reference evidence="2 3" key="1">
    <citation type="journal article" date="2009" name="Stand. Genomic Sci.">
        <title>Complete genome sequence of Actinosynnema mirum type strain (101).</title>
        <authorList>
            <person name="Land M."/>
            <person name="Lapidus A."/>
            <person name="Mayilraj S."/>
            <person name="Chen F."/>
            <person name="Copeland A."/>
            <person name="Del Rio T.G."/>
            <person name="Nolan M."/>
            <person name="Lucas S."/>
            <person name="Tice H."/>
            <person name="Cheng J.F."/>
            <person name="Chertkov O."/>
            <person name="Bruce D."/>
            <person name="Goodwin L."/>
            <person name="Pitluck S."/>
            <person name="Rohde M."/>
            <person name="Goker M."/>
            <person name="Pati A."/>
            <person name="Ivanova N."/>
            <person name="Mavromatis K."/>
            <person name="Chen A."/>
            <person name="Palaniappan K."/>
            <person name="Hauser L."/>
            <person name="Chang Y.J."/>
            <person name="Jeffries C.C."/>
            <person name="Brettin T."/>
            <person name="Detter J.C."/>
            <person name="Han C."/>
            <person name="Chain P."/>
            <person name="Tindall B.J."/>
            <person name="Bristow J."/>
            <person name="Eisen J.A."/>
            <person name="Markowitz V."/>
            <person name="Hugenholtz P."/>
            <person name="Kyrpides N.C."/>
            <person name="Klenk H.P."/>
        </authorList>
    </citation>
    <scope>NUCLEOTIDE SEQUENCE [LARGE SCALE GENOMIC DNA]</scope>
    <source>
        <strain evidence="3">ATCC 29888 / DSM 43827 / JCM 3225 / NBRC 14064 / NCIMB 13271 / NRRL B-12336 / IMRU 3971 / 101</strain>
    </source>
</reference>
<dbReference type="HOGENOM" id="CLU_3148551_0_0_11"/>
<keyword evidence="3" id="KW-1185">Reference proteome</keyword>
<protein>
    <submittedName>
        <fullName evidence="2">Uncharacterized protein</fullName>
    </submittedName>
</protein>
<evidence type="ECO:0000313" key="3">
    <source>
        <dbReference type="Proteomes" id="UP000002213"/>
    </source>
</evidence>
<proteinExistence type="predicted"/>
<dbReference type="KEGG" id="ami:Amir_0564"/>
<dbReference type="EMBL" id="CP001630">
    <property type="protein sequence ID" value="ACU34531.1"/>
    <property type="molecule type" value="Genomic_DNA"/>
</dbReference>
<accession>C6WJ99</accession>
<evidence type="ECO:0000313" key="2">
    <source>
        <dbReference type="EMBL" id="ACU34531.1"/>
    </source>
</evidence>
<dbReference type="Proteomes" id="UP000002213">
    <property type="component" value="Chromosome"/>
</dbReference>
<dbReference type="AlphaFoldDB" id="C6WJ99"/>
<feature type="region of interest" description="Disordered" evidence="1">
    <location>
        <begin position="1"/>
        <end position="48"/>
    </location>
</feature>
<evidence type="ECO:0000256" key="1">
    <source>
        <dbReference type="SAM" id="MobiDB-lite"/>
    </source>
</evidence>
<name>C6WJ99_ACTMD</name>